<dbReference type="Proteomes" id="UP000198211">
    <property type="component" value="Unassembled WGS sequence"/>
</dbReference>
<evidence type="ECO:0000256" key="7">
    <source>
        <dbReference type="ARBA" id="ARBA00022801"/>
    </source>
</evidence>
<evidence type="ECO:0000256" key="9">
    <source>
        <dbReference type="SAM" id="MobiDB-lite"/>
    </source>
</evidence>
<dbReference type="InterPro" id="IPR051320">
    <property type="entry name" value="Viral_Replic_Matur_Polypro"/>
</dbReference>
<feature type="domain" description="Reverse transcriptase RNase H-like" evidence="10">
    <location>
        <begin position="149"/>
        <end position="249"/>
    </location>
</feature>
<protein>
    <submittedName>
        <fullName evidence="11">Reverse transcriptase</fullName>
    </submittedName>
</protein>
<accession>A0A225X331</accession>
<keyword evidence="12" id="KW-1185">Reference proteome</keyword>
<keyword evidence="3" id="KW-0548">Nucleotidyltransferase</keyword>
<evidence type="ECO:0000259" key="10">
    <source>
        <dbReference type="Pfam" id="PF17917"/>
    </source>
</evidence>
<keyword evidence="2" id="KW-0808">Transferase</keyword>
<proteinExistence type="predicted"/>
<name>A0A225X331_9STRA</name>
<evidence type="ECO:0000256" key="4">
    <source>
        <dbReference type="ARBA" id="ARBA00022722"/>
    </source>
</evidence>
<comment type="caution">
    <text evidence="11">The sequence shown here is derived from an EMBL/GenBank/DDBJ whole genome shotgun (WGS) entry which is preliminary data.</text>
</comment>
<gene>
    <name evidence="11" type="ORF">PHMEG_0001471</name>
</gene>
<evidence type="ECO:0000313" key="12">
    <source>
        <dbReference type="Proteomes" id="UP000198211"/>
    </source>
</evidence>
<organism evidence="11 12">
    <name type="scientific">Phytophthora megakarya</name>
    <dbReference type="NCBI Taxonomy" id="4795"/>
    <lineage>
        <taxon>Eukaryota</taxon>
        <taxon>Sar</taxon>
        <taxon>Stramenopiles</taxon>
        <taxon>Oomycota</taxon>
        <taxon>Peronosporomycetes</taxon>
        <taxon>Peronosporales</taxon>
        <taxon>Peronosporaceae</taxon>
        <taxon>Phytophthora</taxon>
    </lineage>
</organism>
<dbReference type="GO" id="GO:0003964">
    <property type="term" value="F:RNA-directed DNA polymerase activity"/>
    <property type="evidence" value="ECO:0007669"/>
    <property type="project" value="UniProtKB-KW"/>
</dbReference>
<sequence length="303" mass="34051">MVGINYVFELKVYSSRVISLHQSPGANTKDLSALNDLAFPGSLRAMQSFFGNRFIEDYTIYASVPYELREIDFAAMTKETTQAQIQQMLEAENVDQGSSEDQVNDHRNPLNLEAPDPTEVDARWIHAYRSFRVLKAKIATTPILRYSDTDRRAAIVVYASDWVISGSLMQEYDKIYHPVIFESRTLKSNELNYGIAEKQVLALLRILDLNYNALVGRPIHVLIRHSTLAWLFKSAALQGRLVQWTALLSPSTLEITKCGRGEEEIPGIEAPIPTIGRDEDLYAVSFDGYARVKRGGGAYSAIL</sequence>
<dbReference type="Gene3D" id="3.30.70.270">
    <property type="match status" value="1"/>
</dbReference>
<dbReference type="Pfam" id="PF17917">
    <property type="entry name" value="RT_RNaseH"/>
    <property type="match status" value="1"/>
</dbReference>
<evidence type="ECO:0000313" key="11">
    <source>
        <dbReference type="EMBL" id="OWZ23619.1"/>
    </source>
</evidence>
<evidence type="ECO:0000256" key="6">
    <source>
        <dbReference type="ARBA" id="ARBA00022759"/>
    </source>
</evidence>
<keyword evidence="6" id="KW-0255">Endonuclease</keyword>
<evidence type="ECO:0000256" key="2">
    <source>
        <dbReference type="ARBA" id="ARBA00022679"/>
    </source>
</evidence>
<dbReference type="GO" id="GO:0004190">
    <property type="term" value="F:aspartic-type endopeptidase activity"/>
    <property type="evidence" value="ECO:0007669"/>
    <property type="project" value="UniProtKB-KW"/>
</dbReference>
<evidence type="ECO:0000256" key="5">
    <source>
        <dbReference type="ARBA" id="ARBA00022750"/>
    </source>
</evidence>
<feature type="region of interest" description="Disordered" evidence="9">
    <location>
        <begin position="93"/>
        <end position="113"/>
    </location>
</feature>
<evidence type="ECO:0000256" key="8">
    <source>
        <dbReference type="ARBA" id="ARBA00022918"/>
    </source>
</evidence>
<dbReference type="SUPFAM" id="SSF56672">
    <property type="entry name" value="DNA/RNA polymerases"/>
    <property type="match status" value="1"/>
</dbReference>
<keyword evidence="7" id="KW-0378">Hydrolase</keyword>
<evidence type="ECO:0000256" key="1">
    <source>
        <dbReference type="ARBA" id="ARBA00022670"/>
    </source>
</evidence>
<dbReference type="PANTHER" id="PTHR33064:SF37">
    <property type="entry name" value="RIBONUCLEASE H"/>
    <property type="match status" value="1"/>
</dbReference>
<dbReference type="InterPro" id="IPR043502">
    <property type="entry name" value="DNA/RNA_pol_sf"/>
</dbReference>
<dbReference type="EMBL" id="NBNE01000053">
    <property type="protein sequence ID" value="OWZ23619.1"/>
    <property type="molecule type" value="Genomic_DNA"/>
</dbReference>
<dbReference type="GO" id="GO:0006508">
    <property type="term" value="P:proteolysis"/>
    <property type="evidence" value="ECO:0007669"/>
    <property type="project" value="UniProtKB-KW"/>
</dbReference>
<reference evidence="12" key="1">
    <citation type="submission" date="2017-03" db="EMBL/GenBank/DDBJ databases">
        <title>Phytopthora megakarya and P. palmivora, two closely related causual agents of cacao black pod achieved similar genome size and gene model numbers by different mechanisms.</title>
        <authorList>
            <person name="Ali S."/>
            <person name="Shao J."/>
            <person name="Larry D.J."/>
            <person name="Kronmiller B."/>
            <person name="Shen D."/>
            <person name="Strem M.D."/>
            <person name="Melnick R.L."/>
            <person name="Guiltinan M.J."/>
            <person name="Tyler B.M."/>
            <person name="Meinhardt L.W."/>
            <person name="Bailey B.A."/>
        </authorList>
    </citation>
    <scope>NUCLEOTIDE SEQUENCE [LARGE SCALE GENOMIC DNA]</scope>
    <source>
        <strain evidence="12">zdho120</strain>
    </source>
</reference>
<keyword evidence="1" id="KW-0645">Protease</keyword>
<dbReference type="AlphaFoldDB" id="A0A225X331"/>
<dbReference type="InterPro" id="IPR041373">
    <property type="entry name" value="RT_RNaseH"/>
</dbReference>
<dbReference type="PANTHER" id="PTHR33064">
    <property type="entry name" value="POL PROTEIN"/>
    <property type="match status" value="1"/>
</dbReference>
<keyword evidence="4" id="KW-0540">Nuclease</keyword>
<dbReference type="InterPro" id="IPR043128">
    <property type="entry name" value="Rev_trsase/Diguanyl_cyclase"/>
</dbReference>
<dbReference type="GO" id="GO:0004519">
    <property type="term" value="F:endonuclease activity"/>
    <property type="evidence" value="ECO:0007669"/>
    <property type="project" value="UniProtKB-KW"/>
</dbReference>
<keyword evidence="5" id="KW-0064">Aspartyl protease</keyword>
<evidence type="ECO:0000256" key="3">
    <source>
        <dbReference type="ARBA" id="ARBA00022695"/>
    </source>
</evidence>
<keyword evidence="8 11" id="KW-0695">RNA-directed DNA polymerase</keyword>